<evidence type="ECO:0000313" key="1">
    <source>
        <dbReference type="EMBL" id="KAK3783243.1"/>
    </source>
</evidence>
<accession>A0AAE1A919</accession>
<name>A0AAE1A919_9GAST</name>
<keyword evidence="2" id="KW-1185">Reference proteome</keyword>
<gene>
    <name evidence="1" type="ORF">RRG08_022003</name>
</gene>
<reference evidence="1" key="1">
    <citation type="journal article" date="2023" name="G3 (Bethesda)">
        <title>A reference genome for the long-term kleptoplast-retaining sea slug Elysia crispata morphotype clarki.</title>
        <authorList>
            <person name="Eastman K.E."/>
            <person name="Pendleton A.L."/>
            <person name="Shaikh M.A."/>
            <person name="Suttiyut T."/>
            <person name="Ogas R."/>
            <person name="Tomko P."/>
            <person name="Gavelis G."/>
            <person name="Widhalm J.R."/>
            <person name="Wisecaver J.H."/>
        </authorList>
    </citation>
    <scope>NUCLEOTIDE SEQUENCE</scope>
    <source>
        <strain evidence="1">ECLA1</strain>
    </source>
</reference>
<dbReference type="EMBL" id="JAWDGP010002432">
    <property type="protein sequence ID" value="KAK3783243.1"/>
    <property type="molecule type" value="Genomic_DNA"/>
</dbReference>
<sequence length="106" mass="12607">MIRTRQFFAVNRKKKLYFLSHKALPKVEIKVKDAIVEMFSSAPLRSLVKLVLTNQERRVRFTETFMSFKQKAESSEHLELYFPRLDVNRTIDVHQLLSAIYCRKSD</sequence>
<organism evidence="1 2">
    <name type="scientific">Elysia crispata</name>
    <name type="common">lettuce slug</name>
    <dbReference type="NCBI Taxonomy" id="231223"/>
    <lineage>
        <taxon>Eukaryota</taxon>
        <taxon>Metazoa</taxon>
        <taxon>Spiralia</taxon>
        <taxon>Lophotrochozoa</taxon>
        <taxon>Mollusca</taxon>
        <taxon>Gastropoda</taxon>
        <taxon>Heterobranchia</taxon>
        <taxon>Euthyneura</taxon>
        <taxon>Panpulmonata</taxon>
        <taxon>Sacoglossa</taxon>
        <taxon>Placobranchoidea</taxon>
        <taxon>Plakobranchidae</taxon>
        <taxon>Elysia</taxon>
    </lineage>
</organism>
<protein>
    <submittedName>
        <fullName evidence="1">Uncharacterized protein</fullName>
    </submittedName>
</protein>
<dbReference type="Proteomes" id="UP001283361">
    <property type="component" value="Unassembled WGS sequence"/>
</dbReference>
<dbReference type="AlphaFoldDB" id="A0AAE1A919"/>
<proteinExistence type="predicted"/>
<evidence type="ECO:0000313" key="2">
    <source>
        <dbReference type="Proteomes" id="UP001283361"/>
    </source>
</evidence>
<comment type="caution">
    <text evidence="1">The sequence shown here is derived from an EMBL/GenBank/DDBJ whole genome shotgun (WGS) entry which is preliminary data.</text>
</comment>